<protein>
    <submittedName>
        <fullName evidence="1">Uncharacterized protein</fullName>
    </submittedName>
</protein>
<evidence type="ECO:0000313" key="2">
    <source>
        <dbReference type="Proteomes" id="UP000033881"/>
    </source>
</evidence>
<dbReference type="Proteomes" id="UP000033881">
    <property type="component" value="Unassembled WGS sequence"/>
</dbReference>
<comment type="caution">
    <text evidence="1">The sequence shown here is derived from an EMBL/GenBank/DDBJ whole genome shotgun (WGS) entry which is preliminary data.</text>
</comment>
<sequence>MAKKGKNTFGLLGILLLVIGVAAGVVLVLQVQDFRNKAKELEKETFVVCHKEEGGDYWSLIELKESDLEEHLNHGDILGGCPTQ</sequence>
<evidence type="ECO:0000313" key="1">
    <source>
        <dbReference type="EMBL" id="KKR00818.1"/>
    </source>
</evidence>
<accession>A0A0G0MC86</accession>
<name>A0A0G0MC86_9BACT</name>
<dbReference type="EMBL" id="LBWB01000009">
    <property type="protein sequence ID" value="KKR00818.1"/>
    <property type="molecule type" value="Genomic_DNA"/>
</dbReference>
<dbReference type="AlphaFoldDB" id="A0A0G0MC86"/>
<gene>
    <name evidence="1" type="ORF">UT24_C0009G0135</name>
</gene>
<proteinExistence type="predicted"/>
<reference evidence="1 2" key="1">
    <citation type="journal article" date="2015" name="Nature">
        <title>rRNA introns, odd ribosomes, and small enigmatic genomes across a large radiation of phyla.</title>
        <authorList>
            <person name="Brown C.T."/>
            <person name="Hug L.A."/>
            <person name="Thomas B.C."/>
            <person name="Sharon I."/>
            <person name="Castelle C.J."/>
            <person name="Singh A."/>
            <person name="Wilkins M.J."/>
            <person name="Williams K.H."/>
            <person name="Banfield J.F."/>
        </authorList>
    </citation>
    <scope>NUCLEOTIDE SEQUENCE [LARGE SCALE GENOMIC DNA]</scope>
</reference>
<organism evidence="1 2">
    <name type="scientific">Candidatus Woesebacteria bacterium GW2011_GWB1_39_12</name>
    <dbReference type="NCBI Taxonomy" id="1618574"/>
    <lineage>
        <taxon>Bacteria</taxon>
        <taxon>Candidatus Woeseibacteriota</taxon>
    </lineage>
</organism>